<protein>
    <recommendedName>
        <fullName evidence="3">Guanylate cyclase domain-containing protein</fullName>
    </recommendedName>
</protein>
<feature type="compositionally biased region" description="Polar residues" evidence="1">
    <location>
        <begin position="533"/>
        <end position="550"/>
    </location>
</feature>
<feature type="transmembrane region" description="Helical" evidence="2">
    <location>
        <begin position="707"/>
        <end position="726"/>
    </location>
</feature>
<dbReference type="SMART" id="SM00044">
    <property type="entry name" value="CYCc"/>
    <property type="match status" value="2"/>
</dbReference>
<feature type="transmembrane region" description="Helical" evidence="2">
    <location>
        <begin position="108"/>
        <end position="126"/>
    </location>
</feature>
<feature type="transmembrane region" description="Helical" evidence="2">
    <location>
        <begin position="248"/>
        <end position="268"/>
    </location>
</feature>
<reference evidence="4 5" key="1">
    <citation type="submission" date="2024-02" db="EMBL/GenBank/DDBJ databases">
        <authorList>
            <person name="Chen Y."/>
            <person name="Shah S."/>
            <person name="Dougan E. K."/>
            <person name="Thang M."/>
            <person name="Chan C."/>
        </authorList>
    </citation>
    <scope>NUCLEOTIDE SEQUENCE [LARGE SCALE GENOMIC DNA]</scope>
</reference>
<evidence type="ECO:0000313" key="5">
    <source>
        <dbReference type="Proteomes" id="UP001642484"/>
    </source>
</evidence>
<gene>
    <name evidence="4" type="ORF">CCMP2556_LOCUS356</name>
</gene>
<feature type="transmembrane region" description="Helical" evidence="2">
    <location>
        <begin position="135"/>
        <end position="156"/>
    </location>
</feature>
<name>A0ABP0H723_9DINO</name>
<keyword evidence="2" id="KW-0812">Transmembrane</keyword>
<organism evidence="4 5">
    <name type="scientific">Durusdinium trenchii</name>
    <dbReference type="NCBI Taxonomy" id="1381693"/>
    <lineage>
        <taxon>Eukaryota</taxon>
        <taxon>Sar</taxon>
        <taxon>Alveolata</taxon>
        <taxon>Dinophyceae</taxon>
        <taxon>Suessiales</taxon>
        <taxon>Symbiodiniaceae</taxon>
        <taxon>Durusdinium</taxon>
    </lineage>
</organism>
<accession>A0ABP0H723</accession>
<dbReference type="SUPFAM" id="SSF55073">
    <property type="entry name" value="Nucleotide cyclase"/>
    <property type="match status" value="2"/>
</dbReference>
<dbReference type="PROSITE" id="PS50125">
    <property type="entry name" value="GUANYLATE_CYCLASE_2"/>
    <property type="match status" value="2"/>
</dbReference>
<dbReference type="CDD" id="cd07302">
    <property type="entry name" value="CHD"/>
    <property type="match status" value="2"/>
</dbReference>
<comment type="caution">
    <text evidence="4">The sequence shown here is derived from an EMBL/GenBank/DDBJ whole genome shotgun (WGS) entry which is preliminary data.</text>
</comment>
<feature type="compositionally biased region" description="Basic and acidic residues" evidence="1">
    <location>
        <begin position="568"/>
        <end position="582"/>
    </location>
</feature>
<evidence type="ECO:0000256" key="1">
    <source>
        <dbReference type="SAM" id="MobiDB-lite"/>
    </source>
</evidence>
<keyword evidence="2" id="KW-0472">Membrane</keyword>
<dbReference type="Pfam" id="PF00211">
    <property type="entry name" value="Guanylate_cyc"/>
    <property type="match status" value="2"/>
</dbReference>
<feature type="transmembrane region" description="Helical" evidence="2">
    <location>
        <begin position="69"/>
        <end position="88"/>
    </location>
</feature>
<evidence type="ECO:0000256" key="2">
    <source>
        <dbReference type="SAM" id="Phobius"/>
    </source>
</evidence>
<dbReference type="Proteomes" id="UP001642484">
    <property type="component" value="Unassembled WGS sequence"/>
</dbReference>
<dbReference type="PANTHER" id="PTHR45655:SF13">
    <property type="entry name" value="SOLUBLE GUANYLATE CYCLASE GCY-32-RELATED"/>
    <property type="match status" value="1"/>
</dbReference>
<evidence type="ECO:0000313" key="4">
    <source>
        <dbReference type="EMBL" id="CAK8986026.1"/>
    </source>
</evidence>
<feature type="transmembrane region" description="Helical" evidence="2">
    <location>
        <begin position="778"/>
        <end position="796"/>
    </location>
</feature>
<sequence>MRATLHRLNKLASRSHSEQDREVSYAMRLLRRGSSSLPAAEEEDAPSMPDEQFELCAQKSWDQNIAEGAGTLMTLNLCWALLRLFELLRDLIWVDSAQQDSCNGEVFLAWRLIEFGFLLGLVWPLFRTIKQPRAALYFPILALYFLYVVLIGLWPLSFSCQELEELKDCKQREYILKRFERLDCGLQGESLVQVMMAWLMLMPRVMPSLKLMHFTWVWIAAYFCSAMAKEESSKSQGTPSESSEEPRTFADLLLILLLLCSVNLFAFVRKYYLEKGQRTKFIYDWRQRQATQQIFQLLEFMVPVHVIVPMLRKPGEVIADPVKCASILFVMFVDFDQTARKKEPAELLDYLNSYFTQFDEICAKHEVTKIETVGEEYVCAVGVVPKDWEVDKALGHQVILHRLIKAASEMLEVQRDAEEDVKFKMGIHTGPVVAGVIGQKLPRFRLFGDTINTAARIMQKGVPGELQFGKATKDCLPPGVRSRFRDNIEMKGKGKVPTWLLGSEPTEPQAKPPKPPKARKRVSFAEEMRDSVSSRGSRPSITEVLTSTALPSAPEENEAWNMVQQLSERSKNLRREARERPTRGSRGSQGGSAGIELSAMSPRRSSLKRSSTDSRRSWNEEAGLRRSSRLSEVWSETQTFEDVLEKITAEDGEDSAIISVDSALAQLKRLFSPGREGFTQEMEEKFHQWFHDNTTCKKMDARLDRQVLFISVLTTVDMAYTVFYTKVFEVDAVQSGKLRLPVFLCSRMAILFIILAWRVAYASKHAMLLDYKKASHGLLVSYCTIAMMMFSSYNALTELGTKYQPERSIHSLLIMPMFQLIITQNPFLFRISVVFVVLASVLMSMQSFALAFGNLFMTHQTRVVFVGVSVVQCYVAHTAEISFRQRWRAQNAVSFTRERTQSILNTLMPVMVVEQLRDNPSGYPSHNYRKATIAQSDLCGFTKLASTREPQEVVQFIGELFGLFDELTDKYEVYKVETVGDAYIAGQAEAPLTYKNSPMSVVRFGLEMVQRTHRWSRGRGEQVSCRVGVHSGECIGGIVGTEMQRYHLFGKLMTEVEVLESTAPEGRVQVSQESPFLLNYILRCSSLEPIGRGEAGGEYVETLAKTLWTSRFPWKGSQRTLQPLISKSGRKTS</sequence>
<proteinExistence type="predicted"/>
<dbReference type="InterPro" id="IPR029787">
    <property type="entry name" value="Nucleotide_cyclase"/>
</dbReference>
<dbReference type="EMBL" id="CAXAMN010000037">
    <property type="protein sequence ID" value="CAK8986026.1"/>
    <property type="molecule type" value="Genomic_DNA"/>
</dbReference>
<dbReference type="Gene3D" id="3.30.70.1230">
    <property type="entry name" value="Nucleotide cyclase"/>
    <property type="match status" value="2"/>
</dbReference>
<feature type="compositionally biased region" description="Basic and acidic residues" evidence="1">
    <location>
        <begin position="523"/>
        <end position="532"/>
    </location>
</feature>
<feature type="compositionally biased region" description="Basic and acidic residues" evidence="1">
    <location>
        <begin position="610"/>
        <end position="622"/>
    </location>
</feature>
<keyword evidence="2" id="KW-1133">Transmembrane helix</keyword>
<dbReference type="PANTHER" id="PTHR45655">
    <property type="entry name" value="GUANYLATE CYCLASE SOLUBLE SUBUNIT BETA-2"/>
    <property type="match status" value="1"/>
</dbReference>
<keyword evidence="5" id="KW-1185">Reference proteome</keyword>
<feature type="domain" description="Guanylate cyclase" evidence="3">
    <location>
        <begin position="932"/>
        <end position="1060"/>
    </location>
</feature>
<feature type="region of interest" description="Disordered" evidence="1">
    <location>
        <begin position="496"/>
        <end position="622"/>
    </location>
</feature>
<dbReference type="InterPro" id="IPR001054">
    <property type="entry name" value="A/G_cyclase"/>
</dbReference>
<feature type="domain" description="Guanylate cyclase" evidence="3">
    <location>
        <begin position="326"/>
        <end position="458"/>
    </location>
</feature>
<evidence type="ECO:0000259" key="3">
    <source>
        <dbReference type="PROSITE" id="PS50125"/>
    </source>
</evidence>
<feature type="transmembrane region" description="Helical" evidence="2">
    <location>
        <begin position="738"/>
        <end position="757"/>
    </location>
</feature>
<feature type="transmembrane region" description="Helical" evidence="2">
    <location>
        <begin position="827"/>
        <end position="852"/>
    </location>
</feature>